<feature type="region of interest" description="Disordered" evidence="1">
    <location>
        <begin position="1"/>
        <end position="38"/>
    </location>
</feature>
<dbReference type="AlphaFoldDB" id="A0AA87YPS6"/>
<dbReference type="Proteomes" id="UP001187192">
    <property type="component" value="Unassembled WGS sequence"/>
</dbReference>
<gene>
    <name evidence="2" type="ORF">TIFTF001_042912</name>
</gene>
<organism evidence="2 3">
    <name type="scientific">Ficus carica</name>
    <name type="common">Common fig</name>
    <dbReference type="NCBI Taxonomy" id="3494"/>
    <lineage>
        <taxon>Eukaryota</taxon>
        <taxon>Viridiplantae</taxon>
        <taxon>Streptophyta</taxon>
        <taxon>Embryophyta</taxon>
        <taxon>Tracheophyta</taxon>
        <taxon>Spermatophyta</taxon>
        <taxon>Magnoliopsida</taxon>
        <taxon>eudicotyledons</taxon>
        <taxon>Gunneridae</taxon>
        <taxon>Pentapetalae</taxon>
        <taxon>rosids</taxon>
        <taxon>fabids</taxon>
        <taxon>Rosales</taxon>
        <taxon>Moraceae</taxon>
        <taxon>Ficeae</taxon>
        <taxon>Ficus</taxon>
    </lineage>
</organism>
<reference evidence="2" key="1">
    <citation type="submission" date="2023-07" db="EMBL/GenBank/DDBJ databases">
        <title>draft genome sequence of fig (Ficus carica).</title>
        <authorList>
            <person name="Takahashi T."/>
            <person name="Nishimura K."/>
        </authorList>
    </citation>
    <scope>NUCLEOTIDE SEQUENCE</scope>
</reference>
<sequence length="103" mass="11856">MCRSRLEHEYHQSRRGAETSNEASERNRTATTSGEEILSIPPIARLTKPHRRLSVQSFLRTSNRRSVLTEDDLSDIRVRFGFPNEVQLRLPFSDERADTVSEG</sequence>
<accession>A0AA87YPS6</accession>
<feature type="compositionally biased region" description="Basic and acidic residues" evidence="1">
    <location>
        <begin position="1"/>
        <end position="28"/>
    </location>
</feature>
<proteinExistence type="predicted"/>
<dbReference type="EMBL" id="BTGU01002534">
    <property type="protein sequence ID" value="GMN19702.1"/>
    <property type="molecule type" value="Genomic_DNA"/>
</dbReference>
<name>A0AA87YPS6_FICCA</name>
<evidence type="ECO:0000313" key="2">
    <source>
        <dbReference type="EMBL" id="GMN19702.1"/>
    </source>
</evidence>
<evidence type="ECO:0000313" key="3">
    <source>
        <dbReference type="Proteomes" id="UP001187192"/>
    </source>
</evidence>
<comment type="caution">
    <text evidence="2">The sequence shown here is derived from an EMBL/GenBank/DDBJ whole genome shotgun (WGS) entry which is preliminary data.</text>
</comment>
<keyword evidence="3" id="KW-1185">Reference proteome</keyword>
<protein>
    <submittedName>
        <fullName evidence="2">Uncharacterized protein</fullName>
    </submittedName>
</protein>
<evidence type="ECO:0000256" key="1">
    <source>
        <dbReference type="SAM" id="MobiDB-lite"/>
    </source>
</evidence>